<evidence type="ECO:0000256" key="2">
    <source>
        <dbReference type="ARBA" id="ARBA00022840"/>
    </source>
</evidence>
<dbReference type="GO" id="GO:0005524">
    <property type="term" value="F:ATP binding"/>
    <property type="evidence" value="ECO:0007669"/>
    <property type="project" value="UniProtKB-KW"/>
</dbReference>
<dbReference type="Pfam" id="PF13424">
    <property type="entry name" value="TPR_12"/>
    <property type="match status" value="1"/>
</dbReference>
<evidence type="ECO:0000256" key="1">
    <source>
        <dbReference type="ARBA" id="ARBA00022741"/>
    </source>
</evidence>
<keyword evidence="5" id="KW-1185">Reference proteome</keyword>
<accession>A0A3N0DZ26</accession>
<dbReference type="InterPro" id="IPR001054">
    <property type="entry name" value="A/G_cyclase"/>
</dbReference>
<dbReference type="Gene3D" id="3.30.70.1230">
    <property type="entry name" value="Nucleotide cyclase"/>
    <property type="match status" value="2"/>
</dbReference>
<evidence type="ECO:0000259" key="3">
    <source>
        <dbReference type="PROSITE" id="PS50125"/>
    </source>
</evidence>
<dbReference type="Proteomes" id="UP000277094">
    <property type="component" value="Unassembled WGS sequence"/>
</dbReference>
<dbReference type="SMART" id="SM00028">
    <property type="entry name" value="TPR"/>
    <property type="match status" value="4"/>
</dbReference>
<dbReference type="AlphaFoldDB" id="A0A3N0DZ26"/>
<dbReference type="SMART" id="SM00044">
    <property type="entry name" value="CYCc"/>
    <property type="match status" value="1"/>
</dbReference>
<dbReference type="PANTHER" id="PTHR16305:SF28">
    <property type="entry name" value="GUANYLATE CYCLASE DOMAIN-CONTAINING PROTEIN"/>
    <property type="match status" value="1"/>
</dbReference>
<dbReference type="Gene3D" id="1.25.40.10">
    <property type="entry name" value="Tetratricopeptide repeat domain"/>
    <property type="match status" value="1"/>
</dbReference>
<dbReference type="EMBL" id="RJSG01000001">
    <property type="protein sequence ID" value="RNL80811.1"/>
    <property type="molecule type" value="Genomic_DNA"/>
</dbReference>
<protein>
    <recommendedName>
        <fullName evidence="3">Guanylate cyclase domain-containing protein</fullName>
    </recommendedName>
</protein>
<dbReference type="SUPFAM" id="SSF48452">
    <property type="entry name" value="TPR-like"/>
    <property type="match status" value="2"/>
</dbReference>
<dbReference type="InterPro" id="IPR019734">
    <property type="entry name" value="TPR_rpt"/>
</dbReference>
<dbReference type="Pfam" id="PF13191">
    <property type="entry name" value="AAA_16"/>
    <property type="match status" value="1"/>
</dbReference>
<dbReference type="InterPro" id="IPR011990">
    <property type="entry name" value="TPR-like_helical_dom_sf"/>
</dbReference>
<dbReference type="InterPro" id="IPR027417">
    <property type="entry name" value="P-loop_NTPase"/>
</dbReference>
<dbReference type="InterPro" id="IPR029787">
    <property type="entry name" value="Nucleotide_cyclase"/>
</dbReference>
<dbReference type="SUPFAM" id="SSF55073">
    <property type="entry name" value="Nucleotide cyclase"/>
    <property type="match status" value="2"/>
</dbReference>
<dbReference type="SUPFAM" id="SSF52540">
    <property type="entry name" value="P-loop containing nucleoside triphosphate hydrolases"/>
    <property type="match status" value="1"/>
</dbReference>
<dbReference type="CDD" id="cd07302">
    <property type="entry name" value="CHD"/>
    <property type="match status" value="2"/>
</dbReference>
<dbReference type="GO" id="GO:0005737">
    <property type="term" value="C:cytoplasm"/>
    <property type="evidence" value="ECO:0007669"/>
    <property type="project" value="TreeGrafter"/>
</dbReference>
<keyword evidence="1" id="KW-0547">Nucleotide-binding</keyword>
<sequence length="1257" mass="134850">MDGAQFAALAPALSASWLAEAPDELHRRRTGSLVSADLSGFTAMSERLASLGKEGAERLTEIVNGCFDTLISIAGSEGGDVLKFGGDALLIWFEGDDGAERSARASVRMQAAIGKPRFAKLGLKMSVGAHHGDFDLFLVGEPEWRELVLLGAPVSRTVELESAAEAGQVLVSKELADLLPEHWRSKKTAGGVLLDQDAVPRQRRTGRELAPVPGEPGLVAPKLREEVSALASLGGEHRIASIVFLEVLGTDASLEQTGPEEFARGLDALVRSAQALRSGTSVQFLYTDVIADGVKLIATAGAPVSTTNDDESALRYAVDIVHGDPLRRLKGGVNSGRIFAGFLGSASRYTYTVMGDPVNLSARLMAHAEPGQVVVSTDVVQRSRARVSARELPPFLVKGKSKPVTAVVVDDVTETLQSPLAANDLPLVGREQELAELRSVVGQVADGRGCAVEILGEAGVGKSRLIAEIATDERLFQQVNVECQPYHSNTAYAAAKVVLRRLVGIPYSASAARAGELLARTVGRVRPTLLPMLPLLAAPLDAEVAPTPEADAIATDFVLARTHEAVVDLLTVMVGTPTLFLVEDAYYADPASAALFSALASRISGQPWLLIATNRPSSALLLTGVETVRRMNLEPLDEAAAVALAAAALHHDAGDEHRANALSAVADRAGGNPLFVLELMQAVRDGVATEDLPESVERIVAERLDRLGAVDRTLLRYAAVVGARFDTELLDLVLTSTGQRASDPHIWDGLGDLVERDGEHHVRFRHVLYRDVAYEGLPFGRRGRLHQRVGELIEASSQASDVALLAEHFFRAGDYERTWRYSVAAGDRAWEQLAVSEAAVAYERALKVRRWVRGLTPYVVARVSEARGDVMERSADYPEADVAYKAASRLVGDDPVRGARLLRKRGVLRERAGKYSAALRWYDRGRDLVAATDEPWLDAPLLVAAAGVMHRMGRTEDQADLARLGIEHAVRGGDKDAEAHASLVLQTALTHAGDVSDVSYGERALELFTETGNVLYQGTALNNLGVAQYFSGDWNAASEHYQDAADRYQRCGDRSLLAMARNNAGEILSDQGRTDEAVLLFEQAIETWSAAGYPLGCGLAEANLGRALVRDGQNAAGLAALQRALEKLTEIKSELFVVETRIRIVEGLLLGGHTELAAAALDEVAELVVAGGGFPGSDAFVARLRSWLARQTERDEDAVAHAREAITLAEKADVRFERTISLHGLAELTRDRALAKEADTELAALGVVRLPALPIPL</sequence>
<dbReference type="GO" id="GO:0004016">
    <property type="term" value="F:adenylate cyclase activity"/>
    <property type="evidence" value="ECO:0007669"/>
    <property type="project" value="UniProtKB-ARBA"/>
</dbReference>
<keyword evidence="2" id="KW-0067">ATP-binding</keyword>
<gene>
    <name evidence="4" type="ORF">EFL95_00010</name>
</gene>
<reference evidence="4 5" key="1">
    <citation type="submission" date="2018-11" db="EMBL/GenBank/DDBJ databases">
        <authorList>
            <person name="Li F."/>
        </authorList>
    </citation>
    <scope>NUCLEOTIDE SEQUENCE [LARGE SCALE GENOMIC DNA]</scope>
    <source>
        <strain evidence="4 5">KIS18-7</strain>
    </source>
</reference>
<evidence type="ECO:0000313" key="4">
    <source>
        <dbReference type="EMBL" id="RNL80811.1"/>
    </source>
</evidence>
<comment type="caution">
    <text evidence="4">The sequence shown here is derived from an EMBL/GenBank/DDBJ whole genome shotgun (WGS) entry which is preliminary data.</text>
</comment>
<dbReference type="PANTHER" id="PTHR16305">
    <property type="entry name" value="TESTICULAR SOLUBLE ADENYLYL CYCLASE"/>
    <property type="match status" value="1"/>
</dbReference>
<organism evidence="4 5">
    <name type="scientific">Nocardioides marmorisolisilvae</name>
    <dbReference type="NCBI Taxonomy" id="1542737"/>
    <lineage>
        <taxon>Bacteria</taxon>
        <taxon>Bacillati</taxon>
        <taxon>Actinomycetota</taxon>
        <taxon>Actinomycetes</taxon>
        <taxon>Propionibacteriales</taxon>
        <taxon>Nocardioidaceae</taxon>
        <taxon>Nocardioides</taxon>
    </lineage>
</organism>
<dbReference type="PROSITE" id="PS50125">
    <property type="entry name" value="GUANYLATE_CYCLASE_2"/>
    <property type="match status" value="2"/>
</dbReference>
<dbReference type="GO" id="GO:0035556">
    <property type="term" value="P:intracellular signal transduction"/>
    <property type="evidence" value="ECO:0007669"/>
    <property type="project" value="InterPro"/>
</dbReference>
<dbReference type="InterPro" id="IPR041664">
    <property type="entry name" value="AAA_16"/>
</dbReference>
<dbReference type="GO" id="GO:0009190">
    <property type="term" value="P:cyclic nucleotide biosynthetic process"/>
    <property type="evidence" value="ECO:0007669"/>
    <property type="project" value="InterPro"/>
</dbReference>
<feature type="domain" description="Guanylate cyclase" evidence="3">
    <location>
        <begin position="32"/>
        <end position="161"/>
    </location>
</feature>
<feature type="domain" description="Guanylate cyclase" evidence="3">
    <location>
        <begin position="241"/>
        <end position="365"/>
    </location>
</feature>
<dbReference type="Pfam" id="PF00211">
    <property type="entry name" value="Guanylate_cyc"/>
    <property type="match status" value="2"/>
</dbReference>
<proteinExistence type="predicted"/>
<evidence type="ECO:0000313" key="5">
    <source>
        <dbReference type="Proteomes" id="UP000277094"/>
    </source>
</evidence>
<name>A0A3N0DZ26_9ACTN</name>